<evidence type="ECO:0000256" key="2">
    <source>
        <dbReference type="SAM" id="Phobius"/>
    </source>
</evidence>
<keyword evidence="2" id="KW-1133">Transmembrane helix</keyword>
<evidence type="ECO:0000256" key="1">
    <source>
        <dbReference type="SAM" id="MobiDB-lite"/>
    </source>
</evidence>
<dbReference type="Proteomes" id="UP001207930">
    <property type="component" value="Unassembled WGS sequence"/>
</dbReference>
<dbReference type="EMBL" id="JAPDDS010000005">
    <property type="protein sequence ID" value="MCW1885312.1"/>
    <property type="molecule type" value="Genomic_DNA"/>
</dbReference>
<reference evidence="3 4" key="1">
    <citation type="submission" date="2022-10" db="EMBL/GenBank/DDBJ databases">
        <title>Luteolibacter flavescens strain MCCC 1K03193, whole genome shotgun sequencing project.</title>
        <authorList>
            <person name="Zhao G."/>
            <person name="Shen L."/>
        </authorList>
    </citation>
    <scope>NUCLEOTIDE SEQUENCE [LARGE SCALE GENOMIC DNA]</scope>
    <source>
        <strain evidence="3 4">MCCC 1K03193</strain>
    </source>
</reference>
<keyword evidence="2" id="KW-0812">Transmembrane</keyword>
<accession>A0ABT3FP18</accession>
<keyword evidence="2" id="KW-0472">Membrane</keyword>
<sequence length="463" mass="49309">MTKRYEIEEMLSQDDRGVAFRGRDREEKRDVVLRRFFPNGRDGGGLQPEEQPAFLEAVEKLKALKLKELRKTLDGGCDPVDGIPFLVTEWVEGDTLGSFTRGKPLESGSVKDIVEVALKASIQISGVLGHEILWVGCGEESIVVPESGRGITFWVSPLASLNTRGLVPLAELAERLLGGEGRPVQHDATSNDLAGWIQRIRANPQGWSLTQALDALQNPVPYTAPAPAPVTPTQRAPMAATKQGAVATKQAMASPRNAPKQTVIWPWVSASILFCLLLAGGGVMAWKKGKFDSLLAKVDVAPAKKSQPTLEEIRRDLAAKTAPITPGAAQEKQAVPPGWNAAGPAPTGLPSSPPSPSAGTTAPAAATPPPPRVPSGSASLSGKISHAYDDKGGSGIRYLELEMSDKNTRYVAYRTAGGQLGLEVDDLKALKGKNARVTGEFLNDSSRGQVLFIMSRGDIVEVP</sequence>
<keyword evidence="4" id="KW-1185">Reference proteome</keyword>
<dbReference type="InterPro" id="IPR011009">
    <property type="entry name" value="Kinase-like_dom_sf"/>
</dbReference>
<comment type="caution">
    <text evidence="3">The sequence shown here is derived from an EMBL/GenBank/DDBJ whole genome shotgun (WGS) entry which is preliminary data.</text>
</comment>
<dbReference type="SUPFAM" id="SSF56112">
    <property type="entry name" value="Protein kinase-like (PK-like)"/>
    <property type="match status" value="1"/>
</dbReference>
<feature type="transmembrane region" description="Helical" evidence="2">
    <location>
        <begin position="264"/>
        <end position="286"/>
    </location>
</feature>
<feature type="compositionally biased region" description="Low complexity" evidence="1">
    <location>
        <begin position="341"/>
        <end position="350"/>
    </location>
</feature>
<name>A0ABT3FP18_9BACT</name>
<organism evidence="3 4">
    <name type="scientific">Luteolibacter flavescens</name>
    <dbReference type="NCBI Taxonomy" id="1859460"/>
    <lineage>
        <taxon>Bacteria</taxon>
        <taxon>Pseudomonadati</taxon>
        <taxon>Verrucomicrobiota</taxon>
        <taxon>Verrucomicrobiia</taxon>
        <taxon>Verrucomicrobiales</taxon>
        <taxon>Verrucomicrobiaceae</taxon>
        <taxon>Luteolibacter</taxon>
    </lineage>
</organism>
<dbReference type="RefSeq" id="WP_264501269.1">
    <property type="nucleotide sequence ID" value="NZ_JAPDDS010000005.1"/>
</dbReference>
<protein>
    <submittedName>
        <fullName evidence="3">Uncharacterized protein</fullName>
    </submittedName>
</protein>
<gene>
    <name evidence="3" type="ORF">OKA04_11275</name>
</gene>
<evidence type="ECO:0000313" key="4">
    <source>
        <dbReference type="Proteomes" id="UP001207930"/>
    </source>
</evidence>
<feature type="region of interest" description="Disordered" evidence="1">
    <location>
        <begin position="325"/>
        <end position="386"/>
    </location>
</feature>
<proteinExistence type="predicted"/>
<evidence type="ECO:0000313" key="3">
    <source>
        <dbReference type="EMBL" id="MCW1885312.1"/>
    </source>
</evidence>